<feature type="compositionally biased region" description="Acidic residues" evidence="1">
    <location>
        <begin position="141"/>
        <end position="168"/>
    </location>
</feature>
<dbReference type="InterPro" id="IPR036249">
    <property type="entry name" value="Thioredoxin-like_sf"/>
</dbReference>
<feature type="region of interest" description="Disordered" evidence="1">
    <location>
        <begin position="305"/>
        <end position="427"/>
    </location>
</feature>
<evidence type="ECO:0000313" key="4">
    <source>
        <dbReference type="Proteomes" id="UP000095751"/>
    </source>
</evidence>
<dbReference type="KEGG" id="fcy:FRACYDRAFT_225735"/>
<dbReference type="PROSITE" id="PS50033">
    <property type="entry name" value="UBX"/>
    <property type="match status" value="1"/>
</dbReference>
<accession>A0A1E7FEE8</accession>
<dbReference type="SUPFAM" id="SSF46934">
    <property type="entry name" value="UBA-like"/>
    <property type="match status" value="1"/>
</dbReference>
<feature type="compositionally biased region" description="Gly residues" evidence="1">
    <location>
        <begin position="50"/>
        <end position="59"/>
    </location>
</feature>
<protein>
    <recommendedName>
        <fullName evidence="2">UBX domain-containing protein</fullName>
    </recommendedName>
</protein>
<dbReference type="InterPro" id="IPR029071">
    <property type="entry name" value="Ubiquitin-like_domsf"/>
</dbReference>
<dbReference type="Gene3D" id="3.40.30.10">
    <property type="entry name" value="Glutaredoxin"/>
    <property type="match status" value="1"/>
</dbReference>
<dbReference type="InParanoid" id="A0A1E7FEE8"/>
<dbReference type="GO" id="GO:0043130">
    <property type="term" value="F:ubiquitin binding"/>
    <property type="evidence" value="ECO:0007669"/>
    <property type="project" value="TreeGrafter"/>
</dbReference>
<sequence length="520" mass="56492">MSSDDSNNKDELVSQFIAFTGSSDAERANMYLEMSGGNLETAVGLFMEHQGGGGGGAGGSSSSSQQDPFAAAGGGGMGGDDVRAPDATQTMRLMDDHAGPRGIGVMGMGMGNPYIPMMNPMIQQQLASSAFARDAVNNAAADDDNNMNNGEDDDSNYNDDDDDDDDNDSGNGNGNSSDMFAPPRHLLCNENFEGARAMAKDSKRWLLVNIQRDNEFSCHALNRDVWRDELVENLIGEGFIFWQKFDATSEGSVYAERYKVSDYPHVGIIDPRTRRLMWKKEGWTQQNPLTAGQFSEYAMDFCSRHSFDRPPQAPRPSSTANSTATAGLPTKRPMQEMSEDEQLQAAMRASLTEGGGGSGVGSGDFENDDDNEYDYDDDVVIVDSNGEKVAGSDSKPQAIEKKVETAKPSAVASPPSSQPPQQDPPSILDQLISFDLGVEPEKGARIQFRMPDGKRKIRKFDPSQNVRLVYAFVAQSNPDGRNGKEFFLMAGFPPKDLMSDIDDSIESCSLSGEAITVRWK</sequence>
<dbReference type="Proteomes" id="UP000095751">
    <property type="component" value="Unassembled WGS sequence"/>
</dbReference>
<keyword evidence="4" id="KW-1185">Reference proteome</keyword>
<evidence type="ECO:0000256" key="1">
    <source>
        <dbReference type="SAM" id="MobiDB-lite"/>
    </source>
</evidence>
<feature type="domain" description="UBX" evidence="2">
    <location>
        <begin position="439"/>
        <end position="518"/>
    </location>
</feature>
<dbReference type="Pfam" id="PF00789">
    <property type="entry name" value="UBX"/>
    <property type="match status" value="1"/>
</dbReference>
<dbReference type="Pfam" id="PF13899">
    <property type="entry name" value="Thioredoxin_7"/>
    <property type="match status" value="1"/>
</dbReference>
<feature type="compositionally biased region" description="Low complexity" evidence="1">
    <location>
        <begin position="406"/>
        <end position="415"/>
    </location>
</feature>
<dbReference type="InterPro" id="IPR050730">
    <property type="entry name" value="UBX_domain-protein"/>
</dbReference>
<feature type="region of interest" description="Disordered" evidence="1">
    <location>
        <begin position="50"/>
        <end position="84"/>
    </location>
</feature>
<dbReference type="PANTHER" id="PTHR23322:SF6">
    <property type="entry name" value="UBX DOMAIN-CONTAINING PROTEIN 7"/>
    <property type="match status" value="1"/>
</dbReference>
<name>A0A1E7FEE8_9STRA</name>
<dbReference type="Pfam" id="PF14555">
    <property type="entry name" value="UBA_4"/>
    <property type="match status" value="1"/>
</dbReference>
<dbReference type="SUPFAM" id="SSF52833">
    <property type="entry name" value="Thioredoxin-like"/>
    <property type="match status" value="1"/>
</dbReference>
<feature type="region of interest" description="Disordered" evidence="1">
    <location>
        <begin position="139"/>
        <end position="183"/>
    </location>
</feature>
<reference evidence="3 4" key="1">
    <citation type="submission" date="2016-09" db="EMBL/GenBank/DDBJ databases">
        <title>Extensive genetic diversity and differential bi-allelic expression allows diatom success in the polar Southern Ocean.</title>
        <authorList>
            <consortium name="DOE Joint Genome Institute"/>
            <person name="Mock T."/>
            <person name="Otillar R.P."/>
            <person name="Strauss J."/>
            <person name="Dupont C."/>
            <person name="Frickenhaus S."/>
            <person name="Maumus F."/>
            <person name="Mcmullan M."/>
            <person name="Sanges R."/>
            <person name="Schmutz J."/>
            <person name="Toseland A."/>
            <person name="Valas R."/>
            <person name="Veluchamy A."/>
            <person name="Ward B.J."/>
            <person name="Allen A."/>
            <person name="Barry K."/>
            <person name="Falciatore A."/>
            <person name="Ferrante M."/>
            <person name="Fortunato A.E."/>
            <person name="Gloeckner G."/>
            <person name="Gruber A."/>
            <person name="Hipkin R."/>
            <person name="Janech M."/>
            <person name="Kroth P."/>
            <person name="Leese F."/>
            <person name="Lindquist E."/>
            <person name="Lyon B.R."/>
            <person name="Martin J."/>
            <person name="Mayer C."/>
            <person name="Parker M."/>
            <person name="Quesneville H."/>
            <person name="Raymond J."/>
            <person name="Uhlig C."/>
            <person name="Valentin K.U."/>
            <person name="Worden A.Z."/>
            <person name="Armbrust E.V."/>
            <person name="Bowler C."/>
            <person name="Green B."/>
            <person name="Moulton V."/>
            <person name="Van Oosterhout C."/>
            <person name="Grigoriev I."/>
        </authorList>
    </citation>
    <scope>NUCLEOTIDE SEQUENCE [LARGE SCALE GENOMIC DNA]</scope>
    <source>
        <strain evidence="3 4">CCMP1102</strain>
    </source>
</reference>
<feature type="compositionally biased region" description="Gly residues" evidence="1">
    <location>
        <begin position="353"/>
        <end position="362"/>
    </location>
</feature>
<dbReference type="SMART" id="SM00166">
    <property type="entry name" value="UBX"/>
    <property type="match status" value="1"/>
</dbReference>
<feature type="compositionally biased region" description="Acidic residues" evidence="1">
    <location>
        <begin position="365"/>
        <end position="380"/>
    </location>
</feature>
<dbReference type="CDD" id="cd14346">
    <property type="entry name" value="UBA_Ubx5_like"/>
    <property type="match status" value="1"/>
</dbReference>
<organism evidence="3 4">
    <name type="scientific">Fragilariopsis cylindrus CCMP1102</name>
    <dbReference type="NCBI Taxonomy" id="635003"/>
    <lineage>
        <taxon>Eukaryota</taxon>
        <taxon>Sar</taxon>
        <taxon>Stramenopiles</taxon>
        <taxon>Ochrophyta</taxon>
        <taxon>Bacillariophyta</taxon>
        <taxon>Bacillariophyceae</taxon>
        <taxon>Bacillariophycidae</taxon>
        <taxon>Bacillariales</taxon>
        <taxon>Bacillariaceae</taxon>
        <taxon>Fragilariopsis</taxon>
    </lineage>
</organism>
<dbReference type="AlphaFoldDB" id="A0A1E7FEE8"/>
<dbReference type="InterPro" id="IPR006577">
    <property type="entry name" value="UAS"/>
</dbReference>
<evidence type="ECO:0000313" key="3">
    <source>
        <dbReference type="EMBL" id="OEU16548.1"/>
    </source>
</evidence>
<dbReference type="OrthoDB" id="270602at2759"/>
<dbReference type="EMBL" id="KV784358">
    <property type="protein sequence ID" value="OEU16548.1"/>
    <property type="molecule type" value="Genomic_DNA"/>
</dbReference>
<dbReference type="InterPro" id="IPR003903">
    <property type="entry name" value="UIM_dom"/>
</dbReference>
<dbReference type="InterPro" id="IPR009060">
    <property type="entry name" value="UBA-like_sf"/>
</dbReference>
<gene>
    <name evidence="3" type="ORF">FRACYDRAFT_225735</name>
</gene>
<dbReference type="SUPFAM" id="SSF54236">
    <property type="entry name" value="Ubiquitin-like"/>
    <property type="match status" value="1"/>
</dbReference>
<dbReference type="InterPro" id="IPR001012">
    <property type="entry name" value="UBX_dom"/>
</dbReference>
<dbReference type="GO" id="GO:0043161">
    <property type="term" value="P:proteasome-mediated ubiquitin-dependent protein catabolic process"/>
    <property type="evidence" value="ECO:0007669"/>
    <property type="project" value="TreeGrafter"/>
</dbReference>
<dbReference type="SMART" id="SM00594">
    <property type="entry name" value="UAS"/>
    <property type="match status" value="1"/>
</dbReference>
<dbReference type="Gene3D" id="1.10.8.10">
    <property type="entry name" value="DNA helicase RuvA subunit, C-terminal domain"/>
    <property type="match status" value="1"/>
</dbReference>
<feature type="compositionally biased region" description="Polar residues" evidence="1">
    <location>
        <begin position="315"/>
        <end position="325"/>
    </location>
</feature>
<dbReference type="GO" id="GO:0005634">
    <property type="term" value="C:nucleus"/>
    <property type="evidence" value="ECO:0007669"/>
    <property type="project" value="TreeGrafter"/>
</dbReference>
<dbReference type="Gene3D" id="3.10.20.90">
    <property type="entry name" value="Phosphatidylinositol 3-kinase Catalytic Subunit, Chain A, domain 1"/>
    <property type="match status" value="1"/>
</dbReference>
<evidence type="ECO:0000259" key="2">
    <source>
        <dbReference type="PROSITE" id="PS50033"/>
    </source>
</evidence>
<dbReference type="PROSITE" id="PS50330">
    <property type="entry name" value="UIM"/>
    <property type="match status" value="1"/>
</dbReference>
<proteinExistence type="predicted"/>
<dbReference type="PANTHER" id="PTHR23322">
    <property type="entry name" value="FAS-ASSOCIATED PROTEIN"/>
    <property type="match status" value="1"/>
</dbReference>
<dbReference type="CDD" id="cd02958">
    <property type="entry name" value="UAS"/>
    <property type="match status" value="1"/>
</dbReference>